<evidence type="ECO:0000256" key="4">
    <source>
        <dbReference type="ARBA" id="ARBA00022705"/>
    </source>
</evidence>
<accession>A0A2T8F7B9</accession>
<dbReference type="Gene3D" id="3.90.79.10">
    <property type="entry name" value="Nucleoside Triphosphate Pyrophosphohydrolase"/>
    <property type="match status" value="1"/>
</dbReference>
<gene>
    <name evidence="14" type="ORF">DDE18_16495</name>
</gene>
<dbReference type="Proteomes" id="UP000246018">
    <property type="component" value="Unassembled WGS sequence"/>
</dbReference>
<proteinExistence type="inferred from homology"/>
<comment type="caution">
    <text evidence="14">The sequence shown here is derived from an EMBL/GenBank/DDBJ whole genome shotgun (WGS) entry which is preliminary data.</text>
</comment>
<evidence type="ECO:0000256" key="6">
    <source>
        <dbReference type="ARBA" id="ARBA00022763"/>
    </source>
</evidence>
<dbReference type="PANTHER" id="PTHR47707:SF1">
    <property type="entry name" value="NUDIX HYDROLASE FAMILY PROTEIN"/>
    <property type="match status" value="1"/>
</dbReference>
<evidence type="ECO:0000256" key="1">
    <source>
        <dbReference type="ARBA" id="ARBA00001946"/>
    </source>
</evidence>
<evidence type="ECO:0000256" key="3">
    <source>
        <dbReference type="ARBA" id="ARBA00022457"/>
    </source>
</evidence>
<dbReference type="InterPro" id="IPR020476">
    <property type="entry name" value="Nudix_hydrolase"/>
</dbReference>
<evidence type="ECO:0000256" key="9">
    <source>
        <dbReference type="ARBA" id="ARBA00023204"/>
    </source>
</evidence>
<dbReference type="Pfam" id="PF00293">
    <property type="entry name" value="NUDIX"/>
    <property type="match status" value="1"/>
</dbReference>
<dbReference type="PROSITE" id="PS00893">
    <property type="entry name" value="NUDIX_BOX"/>
    <property type="match status" value="1"/>
</dbReference>
<dbReference type="CDD" id="cd03425">
    <property type="entry name" value="NUDIX_MutT_NudA_like"/>
    <property type="match status" value="1"/>
</dbReference>
<feature type="domain" description="Nudix hydrolase" evidence="13">
    <location>
        <begin position="19"/>
        <end position="143"/>
    </location>
</feature>
<keyword evidence="9" id="KW-0234">DNA repair</keyword>
<dbReference type="EC" id="3.6.1.55" evidence="11"/>
<dbReference type="GO" id="GO:0044715">
    <property type="term" value="F:8-oxo-dGDP phosphatase activity"/>
    <property type="evidence" value="ECO:0007669"/>
    <property type="project" value="TreeGrafter"/>
</dbReference>
<keyword evidence="4" id="KW-0235">DNA replication</keyword>
<dbReference type="PRINTS" id="PR00502">
    <property type="entry name" value="NUDIXFAMILY"/>
</dbReference>
<dbReference type="GO" id="GO:0006281">
    <property type="term" value="P:DNA repair"/>
    <property type="evidence" value="ECO:0007669"/>
    <property type="project" value="UniProtKB-KW"/>
</dbReference>
<dbReference type="OrthoDB" id="9804442at2"/>
<evidence type="ECO:0000313" key="15">
    <source>
        <dbReference type="Proteomes" id="UP000246018"/>
    </source>
</evidence>
<dbReference type="PROSITE" id="PS51462">
    <property type="entry name" value="NUDIX"/>
    <property type="match status" value="1"/>
</dbReference>
<dbReference type="GO" id="GO:0035539">
    <property type="term" value="F:8-oxo-7,8-dihydrodeoxyguanosine triphosphate pyrophosphatase activity"/>
    <property type="evidence" value="ECO:0007669"/>
    <property type="project" value="UniProtKB-EC"/>
</dbReference>
<comment type="catalytic activity">
    <reaction evidence="10">
        <text>8-oxo-dGTP + H2O = 8-oxo-dGMP + diphosphate + H(+)</text>
        <dbReference type="Rhea" id="RHEA:31575"/>
        <dbReference type="ChEBI" id="CHEBI:15377"/>
        <dbReference type="ChEBI" id="CHEBI:15378"/>
        <dbReference type="ChEBI" id="CHEBI:33019"/>
        <dbReference type="ChEBI" id="CHEBI:63224"/>
        <dbReference type="ChEBI" id="CHEBI:77896"/>
        <dbReference type="EC" id="3.6.1.55"/>
    </reaction>
</comment>
<evidence type="ECO:0000256" key="11">
    <source>
        <dbReference type="ARBA" id="ARBA00038905"/>
    </source>
</evidence>
<keyword evidence="15" id="KW-1185">Reference proteome</keyword>
<reference evidence="14 15" key="1">
    <citation type="submission" date="2018-04" db="EMBL/GenBank/DDBJ databases">
        <title>Genome of Nocardioides gansuensis WSJ-1.</title>
        <authorList>
            <person name="Wu S."/>
            <person name="Wang G."/>
        </authorList>
    </citation>
    <scope>NUCLEOTIDE SEQUENCE [LARGE SCALE GENOMIC DNA]</scope>
    <source>
        <strain evidence="14 15">WSJ-1</strain>
    </source>
</reference>
<dbReference type="PANTHER" id="PTHR47707">
    <property type="entry name" value="8-OXO-DGTP DIPHOSPHATASE"/>
    <property type="match status" value="1"/>
</dbReference>
<evidence type="ECO:0000256" key="2">
    <source>
        <dbReference type="ARBA" id="ARBA00005582"/>
    </source>
</evidence>
<name>A0A2T8F7B9_9ACTN</name>
<keyword evidence="8" id="KW-0460">Magnesium</keyword>
<dbReference type="InterPro" id="IPR020084">
    <property type="entry name" value="NUDIX_hydrolase_CS"/>
</dbReference>
<dbReference type="GO" id="GO:0046872">
    <property type="term" value="F:metal ion binding"/>
    <property type="evidence" value="ECO:0007669"/>
    <property type="project" value="UniProtKB-KW"/>
</dbReference>
<organism evidence="14 15">
    <name type="scientific">Nocardioides gansuensis</name>
    <dbReference type="NCBI Taxonomy" id="2138300"/>
    <lineage>
        <taxon>Bacteria</taxon>
        <taxon>Bacillati</taxon>
        <taxon>Actinomycetota</taxon>
        <taxon>Actinomycetes</taxon>
        <taxon>Propionibacteriales</taxon>
        <taxon>Nocardioidaceae</taxon>
        <taxon>Nocardioides</taxon>
    </lineage>
</organism>
<evidence type="ECO:0000256" key="10">
    <source>
        <dbReference type="ARBA" id="ARBA00035861"/>
    </source>
</evidence>
<dbReference type="AlphaFoldDB" id="A0A2T8F7B9"/>
<keyword evidence="7 12" id="KW-0378">Hydrolase</keyword>
<dbReference type="InterPro" id="IPR047127">
    <property type="entry name" value="MutT-like"/>
</dbReference>
<evidence type="ECO:0000256" key="8">
    <source>
        <dbReference type="ARBA" id="ARBA00022842"/>
    </source>
</evidence>
<dbReference type="GO" id="GO:0006260">
    <property type="term" value="P:DNA replication"/>
    <property type="evidence" value="ECO:0007669"/>
    <property type="project" value="UniProtKB-KW"/>
</dbReference>
<dbReference type="GO" id="GO:0008413">
    <property type="term" value="F:8-oxo-7,8-dihydroguanosine triphosphate pyrophosphatase activity"/>
    <property type="evidence" value="ECO:0007669"/>
    <property type="project" value="TreeGrafter"/>
</dbReference>
<dbReference type="InterPro" id="IPR000086">
    <property type="entry name" value="NUDIX_hydrolase_dom"/>
</dbReference>
<evidence type="ECO:0000256" key="12">
    <source>
        <dbReference type="RuleBase" id="RU003476"/>
    </source>
</evidence>
<comment type="similarity">
    <text evidence="2 12">Belongs to the Nudix hydrolase family.</text>
</comment>
<dbReference type="SUPFAM" id="SSF55811">
    <property type="entry name" value="Nudix"/>
    <property type="match status" value="1"/>
</dbReference>
<protein>
    <recommendedName>
        <fullName evidence="11">8-oxo-dGTP diphosphatase</fullName>
        <ecNumber evidence="11">3.6.1.55</ecNumber>
    </recommendedName>
</protein>
<keyword evidence="3" id="KW-0515">Mutator protein</keyword>
<evidence type="ECO:0000256" key="7">
    <source>
        <dbReference type="ARBA" id="ARBA00022801"/>
    </source>
</evidence>
<comment type="cofactor">
    <cofactor evidence="1">
        <name>Mg(2+)</name>
        <dbReference type="ChEBI" id="CHEBI:18420"/>
    </cofactor>
</comment>
<sequence>MAAPYPSGVVLTRCVPLPDPVPVVGAAIVRDGRVLAARRTTPPEAAGRWEFPGGKVEPGETPAAALVRELREELGVDVAVTGWLPGSAAIGTTHVLTVAVAALVDGSPDPDPVEHDAVRWLEASELAELDWLEPDRPFLAALAGHLASLTGAGQ</sequence>
<keyword evidence="6" id="KW-0227">DNA damage</keyword>
<dbReference type="EMBL" id="QDGZ01000007">
    <property type="protein sequence ID" value="PVG81603.1"/>
    <property type="molecule type" value="Genomic_DNA"/>
</dbReference>
<dbReference type="GO" id="GO:0044716">
    <property type="term" value="F:8-oxo-GDP phosphatase activity"/>
    <property type="evidence" value="ECO:0007669"/>
    <property type="project" value="TreeGrafter"/>
</dbReference>
<evidence type="ECO:0000313" key="14">
    <source>
        <dbReference type="EMBL" id="PVG81603.1"/>
    </source>
</evidence>
<evidence type="ECO:0000259" key="13">
    <source>
        <dbReference type="PROSITE" id="PS51462"/>
    </source>
</evidence>
<evidence type="ECO:0000256" key="5">
    <source>
        <dbReference type="ARBA" id="ARBA00022723"/>
    </source>
</evidence>
<keyword evidence="5" id="KW-0479">Metal-binding</keyword>
<dbReference type="InterPro" id="IPR015797">
    <property type="entry name" value="NUDIX_hydrolase-like_dom_sf"/>
</dbReference>